<gene>
    <name evidence="3" type="ORF">AAHA92_25632</name>
</gene>
<protein>
    <submittedName>
        <fullName evidence="3">Uncharacterized protein</fullName>
    </submittedName>
</protein>
<comment type="caution">
    <text evidence="3">The sequence shown here is derived from an EMBL/GenBank/DDBJ whole genome shotgun (WGS) entry which is preliminary data.</text>
</comment>
<dbReference type="PANTHER" id="PTHR31071">
    <property type="entry name" value="GB|AAF24581.1"/>
    <property type="match status" value="1"/>
</dbReference>
<feature type="region of interest" description="Disordered" evidence="2">
    <location>
        <begin position="54"/>
        <end position="81"/>
    </location>
</feature>
<name>A0ABD1GBD9_SALDI</name>
<evidence type="ECO:0000256" key="2">
    <source>
        <dbReference type="SAM" id="MobiDB-lite"/>
    </source>
</evidence>
<keyword evidence="1" id="KW-0175">Coiled coil</keyword>
<sequence>MPKHRHGGLLMEGMGIAMPSKTRKRGCSPSSSSSSRIHRYRLNKRAIVVGRTRVGHGGSRSVTPSVVESPKYSQSGRAAQPVSARRLAATLWEMNEIPSPGLSGSDLEAVKQHLRKSGSKTVFKREKMQSGWDPRSSSASLPPHLSDPSHTPTASEVDRSGIASEKRTPRQTSGEFDSISNASFMEIESRSRAPTSRGSVCGSRSRLKDVNNALTTSKELLKIISRIWAHQADQPSSHMSVVSALHAELERARTQVNHLMQEQRMSRNEVHHLIKCFAEEKMSWKSKEHLAIEAAIASVAGELEVERKLRRRLEGLNKNLGKELTEIKSSFIKAVRELESERRAREITEQACDELARNVDEDRAQVERLKCESVKIHQEVEKEKEMLELADKLRKGRGQTKLSEAKHQFEEKSSAISKLRKQLEVFLGAKRDKDEERATRLSKPSIRSLPQDDREVEDARDSRVESTEGDHLIESKNNTSKIHKWAYAYSSAIGRDPKKVTVDEIKARNSISGQVSWRGTALQRAISEGVEGGIRRHEKGDGLDRQRFPEYEKETHRRSCTDEMQRYRGIKGPHEHVMSRSSLTRDCYSPSQQRE</sequence>
<keyword evidence="4" id="KW-1185">Reference proteome</keyword>
<dbReference type="Proteomes" id="UP001567538">
    <property type="component" value="Unassembled WGS sequence"/>
</dbReference>
<feature type="coiled-coil region" evidence="1">
    <location>
        <begin position="242"/>
        <end position="269"/>
    </location>
</feature>
<dbReference type="AlphaFoldDB" id="A0ABD1GBD9"/>
<feature type="compositionally biased region" description="Basic and acidic residues" evidence="2">
    <location>
        <begin position="156"/>
        <end position="168"/>
    </location>
</feature>
<feature type="compositionally biased region" description="Polar residues" evidence="2">
    <location>
        <begin position="170"/>
        <end position="183"/>
    </location>
</feature>
<reference evidence="3 4" key="1">
    <citation type="submission" date="2024-06" db="EMBL/GenBank/DDBJ databases">
        <title>A chromosome level genome sequence of Diviner's sage (Salvia divinorum).</title>
        <authorList>
            <person name="Ford S.A."/>
            <person name="Ro D.-K."/>
            <person name="Ness R.W."/>
            <person name="Phillips M.A."/>
        </authorList>
    </citation>
    <scope>NUCLEOTIDE SEQUENCE [LARGE SCALE GENOMIC DNA]</scope>
    <source>
        <strain evidence="3">SAF-2024a</strain>
        <tissue evidence="3">Leaf</tissue>
    </source>
</reference>
<feature type="compositionally biased region" description="Polar residues" evidence="2">
    <location>
        <begin position="60"/>
        <end position="77"/>
    </location>
</feature>
<organism evidence="3 4">
    <name type="scientific">Salvia divinorum</name>
    <name type="common">Maria pastora</name>
    <name type="synonym">Diviner's sage</name>
    <dbReference type="NCBI Taxonomy" id="28513"/>
    <lineage>
        <taxon>Eukaryota</taxon>
        <taxon>Viridiplantae</taxon>
        <taxon>Streptophyta</taxon>
        <taxon>Embryophyta</taxon>
        <taxon>Tracheophyta</taxon>
        <taxon>Spermatophyta</taxon>
        <taxon>Magnoliopsida</taxon>
        <taxon>eudicotyledons</taxon>
        <taxon>Gunneridae</taxon>
        <taxon>Pentapetalae</taxon>
        <taxon>asterids</taxon>
        <taxon>lamiids</taxon>
        <taxon>Lamiales</taxon>
        <taxon>Lamiaceae</taxon>
        <taxon>Nepetoideae</taxon>
        <taxon>Mentheae</taxon>
        <taxon>Salviinae</taxon>
        <taxon>Salvia</taxon>
        <taxon>Salvia subgen. Calosphace</taxon>
    </lineage>
</organism>
<feature type="compositionally biased region" description="Basic and acidic residues" evidence="2">
    <location>
        <begin position="450"/>
        <end position="470"/>
    </location>
</feature>
<evidence type="ECO:0000313" key="3">
    <source>
        <dbReference type="EMBL" id="KAL1541407.1"/>
    </source>
</evidence>
<dbReference type="PANTHER" id="PTHR31071:SF7">
    <property type="entry name" value="OS04G0382800 PROTEIN"/>
    <property type="match status" value="1"/>
</dbReference>
<proteinExistence type="predicted"/>
<accession>A0ABD1GBD9</accession>
<evidence type="ECO:0000256" key="1">
    <source>
        <dbReference type="SAM" id="Coils"/>
    </source>
</evidence>
<feature type="region of interest" description="Disordered" evidence="2">
    <location>
        <begin position="434"/>
        <end position="470"/>
    </location>
</feature>
<feature type="region of interest" description="Disordered" evidence="2">
    <location>
        <begin position="111"/>
        <end position="204"/>
    </location>
</feature>
<evidence type="ECO:0000313" key="4">
    <source>
        <dbReference type="Proteomes" id="UP001567538"/>
    </source>
</evidence>
<dbReference type="InterPro" id="IPR043424">
    <property type="entry name" value="BLT-like"/>
</dbReference>
<feature type="region of interest" description="Disordered" evidence="2">
    <location>
        <begin position="549"/>
        <end position="595"/>
    </location>
</feature>
<feature type="coiled-coil region" evidence="1">
    <location>
        <begin position="338"/>
        <end position="372"/>
    </location>
</feature>
<feature type="compositionally biased region" description="Polar residues" evidence="2">
    <location>
        <begin position="579"/>
        <end position="595"/>
    </location>
</feature>
<dbReference type="EMBL" id="JBEAFC010000009">
    <property type="protein sequence ID" value="KAL1541407.1"/>
    <property type="molecule type" value="Genomic_DNA"/>
</dbReference>
<feature type="compositionally biased region" description="Basic and acidic residues" evidence="2">
    <location>
        <begin position="549"/>
        <end position="578"/>
    </location>
</feature>